<gene>
    <name evidence="2" type="ORF">OKJ99_32680</name>
</gene>
<dbReference type="Proteomes" id="UP001354931">
    <property type="component" value="Unassembled WGS sequence"/>
</dbReference>
<reference evidence="2 3" key="1">
    <citation type="submission" date="2022-10" db="EMBL/GenBank/DDBJ databases">
        <authorList>
            <person name="Xie J."/>
            <person name="Shen N."/>
        </authorList>
    </citation>
    <scope>NUCLEOTIDE SEQUENCE [LARGE SCALE GENOMIC DNA]</scope>
    <source>
        <strain evidence="2 3">YIM65594</strain>
    </source>
</reference>
<keyword evidence="3" id="KW-1185">Reference proteome</keyword>
<proteinExistence type="predicted"/>
<evidence type="ECO:0000313" key="2">
    <source>
        <dbReference type="EMBL" id="MEB8342261.1"/>
    </source>
</evidence>
<evidence type="ECO:0000256" key="1">
    <source>
        <dbReference type="SAM" id="MobiDB-lite"/>
    </source>
</evidence>
<name>A0ABU6FDZ0_9ACTN</name>
<protein>
    <submittedName>
        <fullName evidence="2">Uncharacterized protein</fullName>
    </submittedName>
</protein>
<sequence>MPATSGSSRIPRFAGDASPCGGISRLRLFGSPTDQGRSQLVARHAELGE</sequence>
<dbReference type="EMBL" id="JAOZYC010000161">
    <property type="protein sequence ID" value="MEB8342261.1"/>
    <property type="molecule type" value="Genomic_DNA"/>
</dbReference>
<organism evidence="2 3">
    <name type="scientific">Streptomyces endophyticus</name>
    <dbReference type="NCBI Taxonomy" id="714166"/>
    <lineage>
        <taxon>Bacteria</taxon>
        <taxon>Bacillati</taxon>
        <taxon>Actinomycetota</taxon>
        <taxon>Actinomycetes</taxon>
        <taxon>Kitasatosporales</taxon>
        <taxon>Streptomycetaceae</taxon>
        <taxon>Streptomyces</taxon>
    </lineage>
</organism>
<accession>A0ABU6FDZ0</accession>
<dbReference type="RefSeq" id="WP_326021695.1">
    <property type="nucleotide sequence ID" value="NZ_JAOZYC010000161.1"/>
</dbReference>
<evidence type="ECO:0000313" key="3">
    <source>
        <dbReference type="Proteomes" id="UP001354931"/>
    </source>
</evidence>
<feature type="region of interest" description="Disordered" evidence="1">
    <location>
        <begin position="1"/>
        <end position="37"/>
    </location>
</feature>
<comment type="caution">
    <text evidence="2">The sequence shown here is derived from an EMBL/GenBank/DDBJ whole genome shotgun (WGS) entry which is preliminary data.</text>
</comment>